<dbReference type="EMBL" id="KB320797">
    <property type="protein sequence ID" value="ELW62900.1"/>
    <property type="molecule type" value="Genomic_DNA"/>
</dbReference>
<gene>
    <name evidence="2" type="ORF">TREES_T100001707</name>
</gene>
<reference evidence="3" key="2">
    <citation type="journal article" date="2013" name="Nat. Commun.">
        <title>Genome of the Chinese tree shrew.</title>
        <authorList>
            <person name="Fan Y."/>
            <person name="Huang Z.Y."/>
            <person name="Cao C.C."/>
            <person name="Chen C.S."/>
            <person name="Chen Y.X."/>
            <person name="Fan D.D."/>
            <person name="He J."/>
            <person name="Hou H.L."/>
            <person name="Hu L."/>
            <person name="Hu X.T."/>
            <person name="Jiang X.T."/>
            <person name="Lai R."/>
            <person name="Lang Y.S."/>
            <person name="Liang B."/>
            <person name="Liao S.G."/>
            <person name="Mu D."/>
            <person name="Ma Y.Y."/>
            <person name="Niu Y.Y."/>
            <person name="Sun X.Q."/>
            <person name="Xia J.Q."/>
            <person name="Xiao J."/>
            <person name="Xiong Z.Q."/>
            <person name="Xu L."/>
            <person name="Yang L."/>
            <person name="Zhang Y."/>
            <person name="Zhao W."/>
            <person name="Zhao X.D."/>
            <person name="Zheng Y.T."/>
            <person name="Zhou J.M."/>
            <person name="Zhu Y.B."/>
            <person name="Zhang G.J."/>
            <person name="Wang J."/>
            <person name="Yao Y.G."/>
        </authorList>
    </citation>
    <scope>NUCLEOTIDE SEQUENCE [LARGE SCALE GENOMIC DNA]</scope>
</reference>
<reference evidence="3" key="1">
    <citation type="submission" date="2012-07" db="EMBL/GenBank/DDBJ databases">
        <title>Genome of the Chinese tree shrew, a rising model animal genetically related to primates.</title>
        <authorList>
            <person name="Zhang G."/>
            <person name="Fan Y."/>
            <person name="Yao Y."/>
            <person name="Huang Z."/>
        </authorList>
    </citation>
    <scope>NUCLEOTIDE SEQUENCE [LARGE SCALE GENOMIC DNA]</scope>
</reference>
<feature type="region of interest" description="Disordered" evidence="1">
    <location>
        <begin position="86"/>
        <end position="119"/>
    </location>
</feature>
<proteinExistence type="predicted"/>
<dbReference type="AlphaFoldDB" id="L9KIY9"/>
<name>L9KIY9_TUPCH</name>
<evidence type="ECO:0000256" key="1">
    <source>
        <dbReference type="SAM" id="MobiDB-lite"/>
    </source>
</evidence>
<evidence type="ECO:0000313" key="2">
    <source>
        <dbReference type="EMBL" id="ELW62900.1"/>
    </source>
</evidence>
<accession>L9KIY9</accession>
<sequence>MRGAGLGAEQPDPAWARTLGVSRYPAPLALPKPQVVFPPTDNPAFSVRRLAPRVLERRAGISENKRRAPAAVSYVTAELQVRKCSESPRLRAPCAPPAAVADGSEAPAQHSGSIDSTLESLSEAVRATAPSVYTAAREGRLGPMRRSHGLTLSATRWLAHVPPAVEDSVPHGGTYSTPADMRIGKAAPPSVTQKESPHRCGPSLPPATVTYPLSAVVAVVGASRQ</sequence>
<evidence type="ECO:0000313" key="3">
    <source>
        <dbReference type="Proteomes" id="UP000011518"/>
    </source>
</evidence>
<organism evidence="2 3">
    <name type="scientific">Tupaia chinensis</name>
    <name type="common">Chinese tree shrew</name>
    <name type="synonym">Tupaia belangeri chinensis</name>
    <dbReference type="NCBI Taxonomy" id="246437"/>
    <lineage>
        <taxon>Eukaryota</taxon>
        <taxon>Metazoa</taxon>
        <taxon>Chordata</taxon>
        <taxon>Craniata</taxon>
        <taxon>Vertebrata</taxon>
        <taxon>Euteleostomi</taxon>
        <taxon>Mammalia</taxon>
        <taxon>Eutheria</taxon>
        <taxon>Euarchontoglires</taxon>
        <taxon>Scandentia</taxon>
        <taxon>Tupaiidae</taxon>
        <taxon>Tupaia</taxon>
    </lineage>
</organism>
<keyword evidence="3" id="KW-1185">Reference proteome</keyword>
<feature type="compositionally biased region" description="Polar residues" evidence="1">
    <location>
        <begin position="110"/>
        <end position="119"/>
    </location>
</feature>
<feature type="region of interest" description="Disordered" evidence="1">
    <location>
        <begin position="165"/>
        <end position="206"/>
    </location>
</feature>
<protein>
    <submittedName>
        <fullName evidence="2">Uncharacterized protein</fullName>
    </submittedName>
</protein>
<dbReference type="Proteomes" id="UP000011518">
    <property type="component" value="Unassembled WGS sequence"/>
</dbReference>
<dbReference type="InParanoid" id="L9KIY9"/>